<organism evidence="2 5">
    <name type="scientific">Myxococcus virescens</name>
    <dbReference type="NCBI Taxonomy" id="83456"/>
    <lineage>
        <taxon>Bacteria</taxon>
        <taxon>Pseudomonadati</taxon>
        <taxon>Myxococcota</taxon>
        <taxon>Myxococcia</taxon>
        <taxon>Myxococcales</taxon>
        <taxon>Cystobacterineae</taxon>
        <taxon>Myxococcaceae</taxon>
        <taxon>Myxococcus</taxon>
    </lineage>
</organism>
<dbReference type="SUPFAM" id="SSF51905">
    <property type="entry name" value="FAD/NAD(P)-binding domain"/>
    <property type="match status" value="1"/>
</dbReference>
<keyword evidence="4" id="KW-1185">Reference proteome</keyword>
<dbReference type="GO" id="GO:0071949">
    <property type="term" value="F:FAD binding"/>
    <property type="evidence" value="ECO:0007669"/>
    <property type="project" value="InterPro"/>
</dbReference>
<dbReference type="EMBL" id="FNAJ01000001">
    <property type="protein sequence ID" value="SDD37605.1"/>
    <property type="molecule type" value="Genomic_DNA"/>
</dbReference>
<dbReference type="InterPro" id="IPR036188">
    <property type="entry name" value="FAD/NAD-bd_sf"/>
</dbReference>
<dbReference type="PANTHER" id="PTHR43747:SF1">
    <property type="entry name" value="SLR1998 PROTEIN"/>
    <property type="match status" value="1"/>
</dbReference>
<reference evidence="2 5" key="2">
    <citation type="submission" date="2019-07" db="EMBL/GenBank/DDBJ databases">
        <title>Whole genome shotgun sequence of Myxococcus virescens NBRC 100334.</title>
        <authorList>
            <person name="Hosoyama A."/>
            <person name="Uohara A."/>
            <person name="Ohji S."/>
            <person name="Ichikawa N."/>
        </authorList>
    </citation>
    <scope>NUCLEOTIDE SEQUENCE [LARGE SCALE GENOMIC DNA]</scope>
    <source>
        <strain evidence="2 5">NBRC 100334</strain>
    </source>
</reference>
<evidence type="ECO:0000313" key="3">
    <source>
        <dbReference type="EMBL" id="SDD37605.1"/>
    </source>
</evidence>
<accession>A0A511H661</accession>
<dbReference type="RefSeq" id="WP_090485195.1">
    <property type="nucleotide sequence ID" value="NZ_BJVY01000003.1"/>
</dbReference>
<dbReference type="PANTHER" id="PTHR43747">
    <property type="entry name" value="FAD-BINDING PROTEIN"/>
    <property type="match status" value="1"/>
</dbReference>
<feature type="domain" description="FAD-binding" evidence="1">
    <location>
        <begin position="6"/>
        <end position="181"/>
    </location>
</feature>
<reference evidence="3 4" key="1">
    <citation type="submission" date="2016-10" db="EMBL/GenBank/DDBJ databases">
        <authorList>
            <person name="Varghese N."/>
            <person name="Submissions S."/>
        </authorList>
    </citation>
    <scope>NUCLEOTIDE SEQUENCE [LARGE SCALE GENOMIC DNA]</scope>
    <source>
        <strain evidence="3 4">DSM 2260</strain>
    </source>
</reference>
<dbReference type="EMBL" id="BJVY01000003">
    <property type="protein sequence ID" value="GEL69022.1"/>
    <property type="molecule type" value="Genomic_DNA"/>
</dbReference>
<dbReference type="Proteomes" id="UP000321224">
    <property type="component" value="Unassembled WGS sequence"/>
</dbReference>
<evidence type="ECO:0000313" key="4">
    <source>
        <dbReference type="Proteomes" id="UP000198717"/>
    </source>
</evidence>
<sequence>MSEASYDVAIIGGGPAGAAMAVALRDLAPFLSVVMLERTDYDTHRPGETLSPDLRIPLSRLGVWSSFLRDGHLASRGTSSCWSRAEPRVQDMRMSPWGSAWHLDRARFDERLSLEAARQGVRVLRLTTLLDVESIAKEGYRLHLSQRKTGALTLRARFVVDATGWKATFAMTQGARRRIRDRCFTVHGTFQLRPGESFPTDALVESCPEGWWHSARLPSDCVAVTLVGDGDSLHGLRWATPEPWTALLEQAPVTQARLAVCDFAGEPLVAAPVLVGELDQMHGERWLAVGDAACTHDPLSAQGIFSALDSALLAAEALEQYLRGEADALSAYEQTLHLRFDDHLHRRSCTYREEQRWPDAPFWKNRHTAFPALMPAAGQRSETAPTGLAP</sequence>
<evidence type="ECO:0000313" key="2">
    <source>
        <dbReference type="EMBL" id="GEL69022.1"/>
    </source>
</evidence>
<evidence type="ECO:0000313" key="5">
    <source>
        <dbReference type="Proteomes" id="UP000321224"/>
    </source>
</evidence>
<dbReference type="InterPro" id="IPR002938">
    <property type="entry name" value="FAD-bd"/>
</dbReference>
<evidence type="ECO:0000259" key="1">
    <source>
        <dbReference type="Pfam" id="PF01494"/>
    </source>
</evidence>
<proteinExistence type="predicted"/>
<dbReference type="Pfam" id="PF01494">
    <property type="entry name" value="FAD_binding_3"/>
    <property type="match status" value="1"/>
</dbReference>
<dbReference type="Proteomes" id="UP000198717">
    <property type="component" value="Unassembled WGS sequence"/>
</dbReference>
<gene>
    <name evidence="2" type="ORF">MVI01_08060</name>
    <name evidence="3" type="ORF">SAMN04488504_101638</name>
</gene>
<dbReference type="Gene3D" id="3.30.9.100">
    <property type="match status" value="1"/>
</dbReference>
<dbReference type="AlphaFoldDB" id="A0A511H661"/>
<dbReference type="PRINTS" id="PR00420">
    <property type="entry name" value="RNGMNOXGNASE"/>
</dbReference>
<protein>
    <submittedName>
        <fullName evidence="3">Dehydrogenase (Flavoprotein)</fullName>
    </submittedName>
</protein>
<dbReference type="InterPro" id="IPR050816">
    <property type="entry name" value="Flavin-dep_Halogenase_NPB"/>
</dbReference>
<dbReference type="Gene3D" id="3.50.50.60">
    <property type="entry name" value="FAD/NAD(P)-binding domain"/>
    <property type="match status" value="1"/>
</dbReference>
<name>A0A511H661_9BACT</name>
<comment type="caution">
    <text evidence="2">The sequence shown here is derived from an EMBL/GenBank/DDBJ whole genome shotgun (WGS) entry which is preliminary data.</text>
</comment>